<proteinExistence type="predicted"/>
<dbReference type="Pfam" id="PF00196">
    <property type="entry name" value="GerE"/>
    <property type="match status" value="1"/>
</dbReference>
<dbReference type="InterPro" id="IPR016032">
    <property type="entry name" value="Sig_transdc_resp-reg_C-effctor"/>
</dbReference>
<accession>A0A840DV81</accession>
<dbReference type="InterPro" id="IPR036388">
    <property type="entry name" value="WH-like_DNA-bd_sf"/>
</dbReference>
<dbReference type="GO" id="GO:0003677">
    <property type="term" value="F:DNA binding"/>
    <property type="evidence" value="ECO:0007669"/>
    <property type="project" value="UniProtKB-KW"/>
</dbReference>
<keyword evidence="2 5" id="KW-0238">DNA-binding</keyword>
<gene>
    <name evidence="5" type="ORF">GGR02_001201</name>
</gene>
<dbReference type="GO" id="GO:0006355">
    <property type="term" value="P:regulation of DNA-templated transcription"/>
    <property type="evidence" value="ECO:0007669"/>
    <property type="project" value="InterPro"/>
</dbReference>
<sequence>MEELLYMISDLASHLIPNKLFIITIGDKYRHIKNEKLVFEKQLSEYVSSLQSRYVKKVREGRSFLPYLFNAPFGLMVEVPFLLSETIVGVLAVCIDKEDEVKEAEVYTNTLLTVSYDKLKQLLGEQMTVSEVAEEQQMLLKHLTKRELEVLKLLVQGYSNREIAENLFISIHTVKNHITNIFQKLGVSDRSQLIAMIYKTRLYDLTDKYNN</sequence>
<dbReference type="PROSITE" id="PS00622">
    <property type="entry name" value="HTH_LUXR_1"/>
    <property type="match status" value="1"/>
</dbReference>
<name>A0A840DV81_9BACL</name>
<dbReference type="RefSeq" id="WP_221210722.1">
    <property type="nucleotide sequence ID" value="NZ_BMNP01000004.1"/>
</dbReference>
<keyword evidence="6" id="KW-1185">Reference proteome</keyword>
<dbReference type="PANTHER" id="PTHR44688">
    <property type="entry name" value="DNA-BINDING TRANSCRIPTIONAL ACTIVATOR DEVR_DOSR"/>
    <property type="match status" value="1"/>
</dbReference>
<dbReference type="SUPFAM" id="SSF46894">
    <property type="entry name" value="C-terminal effector domain of the bipartite response regulators"/>
    <property type="match status" value="1"/>
</dbReference>
<dbReference type="Gene3D" id="1.10.10.10">
    <property type="entry name" value="Winged helix-like DNA-binding domain superfamily/Winged helix DNA-binding domain"/>
    <property type="match status" value="1"/>
</dbReference>
<dbReference type="AlphaFoldDB" id="A0A840DV81"/>
<evidence type="ECO:0000256" key="1">
    <source>
        <dbReference type="ARBA" id="ARBA00023015"/>
    </source>
</evidence>
<dbReference type="PRINTS" id="PR00038">
    <property type="entry name" value="HTHLUXR"/>
</dbReference>
<keyword evidence="3" id="KW-0804">Transcription</keyword>
<evidence type="ECO:0000259" key="4">
    <source>
        <dbReference type="PROSITE" id="PS50043"/>
    </source>
</evidence>
<evidence type="ECO:0000313" key="6">
    <source>
        <dbReference type="Proteomes" id="UP000559598"/>
    </source>
</evidence>
<evidence type="ECO:0000313" key="5">
    <source>
        <dbReference type="EMBL" id="MBB4073439.1"/>
    </source>
</evidence>
<dbReference type="PROSITE" id="PS50043">
    <property type="entry name" value="HTH_LUXR_2"/>
    <property type="match status" value="1"/>
</dbReference>
<dbReference type="InterPro" id="IPR000792">
    <property type="entry name" value="Tscrpt_reg_LuxR_C"/>
</dbReference>
<evidence type="ECO:0000256" key="3">
    <source>
        <dbReference type="ARBA" id="ARBA00023163"/>
    </source>
</evidence>
<reference evidence="5 6" key="1">
    <citation type="submission" date="2020-08" db="EMBL/GenBank/DDBJ databases">
        <title>Genomic Encyclopedia of Type Strains, Phase IV (KMG-IV): sequencing the most valuable type-strain genomes for metagenomic binning, comparative biology and taxonomic classification.</title>
        <authorList>
            <person name="Goeker M."/>
        </authorList>
    </citation>
    <scope>NUCLEOTIDE SEQUENCE [LARGE SCALE GENOMIC DNA]</scope>
    <source>
        <strain evidence="5 6">DSM 17075</strain>
    </source>
</reference>
<protein>
    <submittedName>
        <fullName evidence="5">DNA-binding CsgD family transcriptional regulator</fullName>
    </submittedName>
</protein>
<comment type="caution">
    <text evidence="5">The sequence shown here is derived from an EMBL/GenBank/DDBJ whole genome shotgun (WGS) entry which is preliminary data.</text>
</comment>
<dbReference type="Proteomes" id="UP000559598">
    <property type="component" value="Unassembled WGS sequence"/>
</dbReference>
<dbReference type="EMBL" id="JACIDE010000006">
    <property type="protein sequence ID" value="MBB4073439.1"/>
    <property type="molecule type" value="Genomic_DNA"/>
</dbReference>
<keyword evidence="1" id="KW-0805">Transcription regulation</keyword>
<evidence type="ECO:0000256" key="2">
    <source>
        <dbReference type="ARBA" id="ARBA00023125"/>
    </source>
</evidence>
<dbReference type="SMART" id="SM00421">
    <property type="entry name" value="HTH_LUXR"/>
    <property type="match status" value="1"/>
</dbReference>
<dbReference type="PANTHER" id="PTHR44688:SF16">
    <property type="entry name" value="DNA-BINDING TRANSCRIPTIONAL ACTIVATOR DEVR_DOSR"/>
    <property type="match status" value="1"/>
</dbReference>
<dbReference type="CDD" id="cd06170">
    <property type="entry name" value="LuxR_C_like"/>
    <property type="match status" value="1"/>
</dbReference>
<feature type="domain" description="HTH luxR-type" evidence="4">
    <location>
        <begin position="136"/>
        <end position="201"/>
    </location>
</feature>
<organism evidence="5 6">
    <name type="scientific">Anoxybacteroides voinovskiense</name>
    <dbReference type="NCBI Taxonomy" id="230470"/>
    <lineage>
        <taxon>Bacteria</taxon>
        <taxon>Bacillati</taxon>
        <taxon>Bacillota</taxon>
        <taxon>Bacilli</taxon>
        <taxon>Bacillales</taxon>
        <taxon>Anoxybacillaceae</taxon>
        <taxon>Anoxybacteroides</taxon>
    </lineage>
</organism>